<keyword evidence="3" id="KW-1003">Cell membrane</keyword>
<dbReference type="InterPro" id="IPR032816">
    <property type="entry name" value="VTT_dom"/>
</dbReference>
<accession>A0ABY5DM46</accession>
<evidence type="ECO:0000256" key="4">
    <source>
        <dbReference type="ARBA" id="ARBA00022692"/>
    </source>
</evidence>
<dbReference type="Gene3D" id="1.20.144.10">
    <property type="entry name" value="Phosphatidic acid phosphatase type 2/haloperoxidase"/>
    <property type="match status" value="1"/>
</dbReference>
<gene>
    <name evidence="9" type="ORF">MMH89_01395</name>
</gene>
<dbReference type="RefSeq" id="WP_258568595.1">
    <property type="nucleotide sequence ID" value="NZ_CP092900.1"/>
</dbReference>
<evidence type="ECO:0000256" key="3">
    <source>
        <dbReference type="ARBA" id="ARBA00022475"/>
    </source>
</evidence>
<evidence type="ECO:0000256" key="6">
    <source>
        <dbReference type="ARBA" id="ARBA00023136"/>
    </source>
</evidence>
<feature type="transmembrane region" description="Helical" evidence="7">
    <location>
        <begin position="62"/>
        <end position="83"/>
    </location>
</feature>
<organism evidence="9 10">
    <name type="scientific">Candidatus Comchoanobacter bicostacola</name>
    <dbReference type="NCBI Taxonomy" id="2919598"/>
    <lineage>
        <taxon>Bacteria</taxon>
        <taxon>Pseudomonadati</taxon>
        <taxon>Pseudomonadota</taxon>
        <taxon>Gammaproteobacteria</taxon>
        <taxon>Candidatus Comchoanobacterales</taxon>
        <taxon>Candidatus Comchoanobacteraceae</taxon>
        <taxon>Candidatus Comchoanobacter</taxon>
    </lineage>
</organism>
<dbReference type="SMART" id="SM00014">
    <property type="entry name" value="acidPPc"/>
    <property type="match status" value="1"/>
</dbReference>
<feature type="transmembrane region" description="Helical" evidence="7">
    <location>
        <begin position="371"/>
        <end position="388"/>
    </location>
</feature>
<sequence length="630" mass="70910">MSIFYDFANTCNNIIAHNSELGILLCGFIAFIESLAIIGSIVPGSIMMTLVGISLGSGTLPWRITVFSVFIGALIGDYLSYWLGKKYKENILKHRWVTPYHDWIVHGEAFIKTYGTSSIVIGRFFGPMRSLIPMIAGILNMPYLRFTLAIIPTATLWTIVYLTPGILIGAISADIAQLGIIPVIKYTLYIVAVIALWYALPTLVHKFDLRLPLTNPDTHIEQTHKIKAFLLFILSTTLCVLEIPAQTFFTETNTIVNNLIAALGGPLLYNFATQISALTHPVSFILASVGSSFLLWKKNRRTGLYFALISFSFFSIIALLKTTLPMARPITQEITYGFPSGNTMLIPTLWLIFSSILESKSHKAGMTMRRIGLLLLTLVAASRVIIQAHYFSQVLISALLVMTLHHLFSSYRQTWQDKLSCHAQQLLNTIIIAMLTINLAHNIMVPTQGPPSAPVINYPSERDIPSSRAGLTGYSSEPLNLYSRMDQNELITQFIQQNWVIHTTQPGIISRLQLLNTYPYLYNPLPIIPPLFKGNQPRLIMSKRIDDLIYIIRLWDNEGDSIKMIGSITKDKHPNTIWSKDALICNPDRYNINRYAKDIMLDGKTYTRQPITVDRPPQGYQWDGKILILN</sequence>
<feature type="transmembrane region" description="Helical" evidence="7">
    <location>
        <begin position="278"/>
        <end position="296"/>
    </location>
</feature>
<keyword evidence="5 7" id="KW-1133">Transmembrane helix</keyword>
<feature type="domain" description="Phosphatidic acid phosphatase type 2/haloperoxidase" evidence="8">
    <location>
        <begin position="302"/>
        <end position="409"/>
    </location>
</feature>
<proteinExistence type="inferred from homology"/>
<dbReference type="PANTHER" id="PTHR30353">
    <property type="entry name" value="INNER MEMBRANE PROTEIN DEDA-RELATED"/>
    <property type="match status" value="1"/>
</dbReference>
<evidence type="ECO:0000256" key="5">
    <source>
        <dbReference type="ARBA" id="ARBA00022989"/>
    </source>
</evidence>
<name>A0ABY5DM46_9GAMM</name>
<comment type="subcellular location">
    <subcellularLocation>
        <location evidence="1">Cell membrane</location>
        <topology evidence="1">Multi-pass membrane protein</topology>
    </subcellularLocation>
</comment>
<reference evidence="9 10" key="1">
    <citation type="journal article" date="2022" name="Nat. Microbiol.">
        <title>The microbiome of a bacterivorous marine choanoflagellate contains a resource-demanding obligate bacterial associate.</title>
        <authorList>
            <person name="Needham D.M."/>
            <person name="Poirier C."/>
            <person name="Bachy C."/>
            <person name="George E.E."/>
            <person name="Wilken S."/>
            <person name="Yung C.C.M."/>
            <person name="Limardo A.J."/>
            <person name="Morando M."/>
            <person name="Sudek L."/>
            <person name="Malmstrom R.R."/>
            <person name="Keeling P.J."/>
            <person name="Santoro A.E."/>
            <person name="Worden A.Z."/>
        </authorList>
    </citation>
    <scope>NUCLEOTIDE SEQUENCE [LARGE SCALE GENOMIC DNA]</scope>
    <source>
        <strain evidence="9 10">Comchoano-1</strain>
    </source>
</reference>
<dbReference type="SUPFAM" id="SSF48317">
    <property type="entry name" value="Acid phosphatase/Vanadium-dependent haloperoxidase"/>
    <property type="match status" value="1"/>
</dbReference>
<feature type="transmembrane region" description="Helical" evidence="7">
    <location>
        <begin position="224"/>
        <end position="243"/>
    </location>
</feature>
<keyword evidence="4 7" id="KW-0812">Transmembrane</keyword>
<feature type="transmembrane region" description="Helical" evidence="7">
    <location>
        <begin position="340"/>
        <end position="359"/>
    </location>
</feature>
<dbReference type="Proteomes" id="UP001055955">
    <property type="component" value="Chromosome"/>
</dbReference>
<dbReference type="InterPro" id="IPR036938">
    <property type="entry name" value="PAP2/HPO_sf"/>
</dbReference>
<feature type="transmembrane region" description="Helical" evidence="7">
    <location>
        <begin position="21"/>
        <end position="42"/>
    </location>
</feature>
<dbReference type="PANTHER" id="PTHR30353:SF15">
    <property type="entry name" value="INNER MEMBRANE PROTEIN YABI"/>
    <property type="match status" value="1"/>
</dbReference>
<evidence type="ECO:0000256" key="1">
    <source>
        <dbReference type="ARBA" id="ARBA00004651"/>
    </source>
</evidence>
<feature type="transmembrane region" description="Helical" evidence="7">
    <location>
        <begin position="183"/>
        <end position="204"/>
    </location>
</feature>
<evidence type="ECO:0000259" key="8">
    <source>
        <dbReference type="SMART" id="SM00014"/>
    </source>
</evidence>
<protein>
    <submittedName>
        <fullName evidence="9">VTT domain-containing protein</fullName>
    </submittedName>
</protein>
<feature type="transmembrane region" description="Helical" evidence="7">
    <location>
        <begin position="303"/>
        <end position="320"/>
    </location>
</feature>
<evidence type="ECO:0000256" key="7">
    <source>
        <dbReference type="SAM" id="Phobius"/>
    </source>
</evidence>
<dbReference type="EMBL" id="CP092900">
    <property type="protein sequence ID" value="UTC24806.1"/>
    <property type="molecule type" value="Genomic_DNA"/>
</dbReference>
<dbReference type="InterPro" id="IPR000326">
    <property type="entry name" value="PAP2/HPO"/>
</dbReference>
<evidence type="ECO:0000313" key="10">
    <source>
        <dbReference type="Proteomes" id="UP001055955"/>
    </source>
</evidence>
<evidence type="ECO:0000313" key="9">
    <source>
        <dbReference type="EMBL" id="UTC24806.1"/>
    </source>
</evidence>
<dbReference type="InterPro" id="IPR032818">
    <property type="entry name" value="DedA-like"/>
</dbReference>
<evidence type="ECO:0000256" key="2">
    <source>
        <dbReference type="ARBA" id="ARBA00010792"/>
    </source>
</evidence>
<keyword evidence="6 7" id="KW-0472">Membrane</keyword>
<comment type="similarity">
    <text evidence="2">Belongs to the DedA family.</text>
</comment>
<keyword evidence="10" id="KW-1185">Reference proteome</keyword>
<feature type="transmembrane region" description="Helical" evidence="7">
    <location>
        <begin position="157"/>
        <end position="176"/>
    </location>
</feature>
<dbReference type="Pfam" id="PF09335">
    <property type="entry name" value="VTT_dom"/>
    <property type="match status" value="1"/>
</dbReference>
<dbReference type="Pfam" id="PF01569">
    <property type="entry name" value="PAP2"/>
    <property type="match status" value="1"/>
</dbReference>